<reference evidence="1" key="1">
    <citation type="submission" date="2023-01" db="EMBL/GenBank/DDBJ databases">
        <title>Sulfurovum sp. XTW-4 genome assembly.</title>
        <authorList>
            <person name="Wang J."/>
        </authorList>
    </citation>
    <scope>NUCLEOTIDE SEQUENCE</scope>
    <source>
        <strain evidence="1">XTW-4</strain>
    </source>
</reference>
<keyword evidence="2" id="KW-1185">Reference proteome</keyword>
<dbReference type="Proteomes" id="UP001169066">
    <property type="component" value="Unassembled WGS sequence"/>
</dbReference>
<gene>
    <name evidence="1" type="ORF">PF327_10760</name>
</gene>
<name>A0ABT7QUB7_9BACT</name>
<comment type="caution">
    <text evidence="1">The sequence shown here is derived from an EMBL/GenBank/DDBJ whole genome shotgun (WGS) entry which is preliminary data.</text>
</comment>
<protein>
    <submittedName>
        <fullName evidence="1">Uncharacterized protein</fullName>
    </submittedName>
</protein>
<proteinExistence type="predicted"/>
<dbReference type="EMBL" id="JAQIBC010000012">
    <property type="protein sequence ID" value="MDM5264675.1"/>
    <property type="molecule type" value="Genomic_DNA"/>
</dbReference>
<evidence type="ECO:0000313" key="1">
    <source>
        <dbReference type="EMBL" id="MDM5264675.1"/>
    </source>
</evidence>
<sequence>MAAFPSTIACTIVNGFGEELPDTKNYLGGQTFINKSKGKVTAFIKTDADMETFTRWYITDTSYMTLPFTISLPFFGVTRNWNVKFTKKPNIRPSDKASYIRYVDMELEIQDDIDAYIS</sequence>
<evidence type="ECO:0000313" key="2">
    <source>
        <dbReference type="Proteomes" id="UP001169066"/>
    </source>
</evidence>
<dbReference type="RefSeq" id="WP_289402575.1">
    <property type="nucleotide sequence ID" value="NZ_JAQIBC010000012.1"/>
</dbReference>
<accession>A0ABT7QUB7</accession>
<organism evidence="1 2">
    <name type="scientific">Sulfurovum xiamenensis</name>
    <dbReference type="NCBI Taxonomy" id="3019066"/>
    <lineage>
        <taxon>Bacteria</taxon>
        <taxon>Pseudomonadati</taxon>
        <taxon>Campylobacterota</taxon>
        <taxon>Epsilonproteobacteria</taxon>
        <taxon>Campylobacterales</taxon>
        <taxon>Sulfurovaceae</taxon>
        <taxon>Sulfurovum</taxon>
    </lineage>
</organism>